<feature type="non-terminal residue" evidence="1">
    <location>
        <position position="1"/>
    </location>
</feature>
<evidence type="ECO:0000313" key="1">
    <source>
        <dbReference type="EMBL" id="AGF88983.1"/>
    </source>
</evidence>
<reference evidence="1" key="1">
    <citation type="journal article" date="2013" name="BMC Genomics">
        <title>Genomic characterization provides new insight into Salmonella phage diversity.</title>
        <authorList>
            <person name="Moreno Switt A.I."/>
            <person name="Orsi R.H."/>
            <person name="den Bakker H.C."/>
            <person name="Vongkamjan K."/>
            <person name="Altier C."/>
            <person name="Wiedmann M."/>
        </authorList>
    </citation>
    <scope>NUCLEOTIDE SEQUENCE</scope>
</reference>
<protein>
    <submittedName>
        <fullName evidence="1">Uncharacterized protein</fullName>
    </submittedName>
</protein>
<dbReference type="EMBL" id="KC139560">
    <property type="protein sequence ID" value="AGF88983.1"/>
    <property type="molecule type" value="Genomic_DNA"/>
</dbReference>
<name>S4TT01_9CAUD</name>
<organism evidence="1">
    <name type="scientific">Salmonella phage FSL SP-029</name>
    <dbReference type="NCBI Taxonomy" id="1173767"/>
    <lineage>
        <taxon>Viruses</taxon>
        <taxon>Duplodnaviria</taxon>
        <taxon>Heunggongvirae</taxon>
        <taxon>Uroviricota</taxon>
        <taxon>Caudoviricetes</taxon>
        <taxon>Pantevenvirales</taxon>
        <taxon>Ackermannviridae</taxon>
        <taxon>Cvivirinae</taxon>
        <taxon>Kuttervirus</taxon>
    </lineage>
</organism>
<proteinExistence type="predicted"/>
<sequence>DTAAVLQQIRQMQDNMDSKPRLILPDSKIVTR</sequence>
<accession>S4TT01</accession>
<gene>
    <name evidence="1" type="ORF">SP029_00005</name>
</gene>